<sequence length="75" mass="8474">MVEEVDHRVVALRTMVKEAREDEGAARWALDAVKESAETRSGPTQIRELNSEAVKVRTVVERAYSLLVEDTKAEF</sequence>
<reference evidence="1" key="1">
    <citation type="journal article" date="2021" name="bioRxiv">
        <title>Whole Genome Assembly and Annotation of Northern Wild Rice, Zizania palustris L., Supports a Whole Genome Duplication in the Zizania Genus.</title>
        <authorList>
            <person name="Haas M."/>
            <person name="Kono T."/>
            <person name="Macchietto M."/>
            <person name="Millas R."/>
            <person name="McGilp L."/>
            <person name="Shao M."/>
            <person name="Duquette J."/>
            <person name="Hirsch C.N."/>
            <person name="Kimball J."/>
        </authorList>
    </citation>
    <scope>NUCLEOTIDE SEQUENCE</scope>
    <source>
        <tissue evidence="1">Fresh leaf tissue</tissue>
    </source>
</reference>
<name>A0A8J5RU47_ZIZPA</name>
<evidence type="ECO:0000313" key="2">
    <source>
        <dbReference type="Proteomes" id="UP000729402"/>
    </source>
</evidence>
<reference evidence="1" key="2">
    <citation type="submission" date="2021-02" db="EMBL/GenBank/DDBJ databases">
        <authorList>
            <person name="Kimball J.A."/>
            <person name="Haas M.W."/>
            <person name="Macchietto M."/>
            <person name="Kono T."/>
            <person name="Duquette J."/>
            <person name="Shao M."/>
        </authorList>
    </citation>
    <scope>NUCLEOTIDE SEQUENCE</scope>
    <source>
        <tissue evidence="1">Fresh leaf tissue</tissue>
    </source>
</reference>
<gene>
    <name evidence="1" type="ORF">GUJ93_ZPchr0002g23112</name>
</gene>
<protein>
    <submittedName>
        <fullName evidence="1">Uncharacterized protein</fullName>
    </submittedName>
</protein>
<comment type="caution">
    <text evidence="1">The sequence shown here is derived from an EMBL/GenBank/DDBJ whole genome shotgun (WGS) entry which is preliminary data.</text>
</comment>
<evidence type="ECO:0000313" key="1">
    <source>
        <dbReference type="EMBL" id="KAG8056427.1"/>
    </source>
</evidence>
<organism evidence="1 2">
    <name type="scientific">Zizania palustris</name>
    <name type="common">Northern wild rice</name>
    <dbReference type="NCBI Taxonomy" id="103762"/>
    <lineage>
        <taxon>Eukaryota</taxon>
        <taxon>Viridiplantae</taxon>
        <taxon>Streptophyta</taxon>
        <taxon>Embryophyta</taxon>
        <taxon>Tracheophyta</taxon>
        <taxon>Spermatophyta</taxon>
        <taxon>Magnoliopsida</taxon>
        <taxon>Liliopsida</taxon>
        <taxon>Poales</taxon>
        <taxon>Poaceae</taxon>
        <taxon>BOP clade</taxon>
        <taxon>Oryzoideae</taxon>
        <taxon>Oryzeae</taxon>
        <taxon>Zizaniinae</taxon>
        <taxon>Zizania</taxon>
    </lineage>
</organism>
<dbReference type="EMBL" id="JAAALK010000287">
    <property type="protein sequence ID" value="KAG8056427.1"/>
    <property type="molecule type" value="Genomic_DNA"/>
</dbReference>
<dbReference type="Proteomes" id="UP000729402">
    <property type="component" value="Unassembled WGS sequence"/>
</dbReference>
<keyword evidence="2" id="KW-1185">Reference proteome</keyword>
<proteinExistence type="predicted"/>
<dbReference type="AlphaFoldDB" id="A0A8J5RU47"/>
<accession>A0A8J5RU47</accession>